<feature type="transmembrane region" description="Helical" evidence="1">
    <location>
        <begin position="416"/>
        <end position="436"/>
    </location>
</feature>
<keyword evidence="3" id="KW-1185">Reference proteome</keyword>
<evidence type="ECO:0000313" key="3">
    <source>
        <dbReference type="Proteomes" id="UP000631421"/>
    </source>
</evidence>
<dbReference type="EMBL" id="JACJPY010000028">
    <property type="protein sequence ID" value="MBD2150539.1"/>
    <property type="molecule type" value="Genomic_DNA"/>
</dbReference>
<evidence type="ECO:0000313" key="2">
    <source>
        <dbReference type="EMBL" id="MBD2150539.1"/>
    </source>
</evidence>
<name>A0A926USZ3_9CYAN</name>
<proteinExistence type="predicted"/>
<keyword evidence="1" id="KW-1133">Transmembrane helix</keyword>
<reference evidence="2" key="2">
    <citation type="submission" date="2020-08" db="EMBL/GenBank/DDBJ databases">
        <authorList>
            <person name="Chen M."/>
            <person name="Teng W."/>
            <person name="Zhao L."/>
            <person name="Hu C."/>
            <person name="Zhou Y."/>
            <person name="Han B."/>
            <person name="Song L."/>
            <person name="Shu W."/>
        </authorList>
    </citation>
    <scope>NUCLEOTIDE SEQUENCE</scope>
    <source>
        <strain evidence="2">FACHB-1277</strain>
    </source>
</reference>
<feature type="transmembrane region" description="Helical" evidence="1">
    <location>
        <begin position="377"/>
        <end position="396"/>
    </location>
</feature>
<dbReference type="RefSeq" id="WP_190350903.1">
    <property type="nucleotide sequence ID" value="NZ_JACJPY010000028.1"/>
</dbReference>
<feature type="transmembrane region" description="Helical" evidence="1">
    <location>
        <begin position="545"/>
        <end position="570"/>
    </location>
</feature>
<feature type="transmembrane region" description="Helical" evidence="1">
    <location>
        <begin position="349"/>
        <end position="365"/>
    </location>
</feature>
<feature type="transmembrane region" description="Helical" evidence="1">
    <location>
        <begin position="196"/>
        <end position="213"/>
    </location>
</feature>
<dbReference type="AlphaFoldDB" id="A0A926USZ3"/>
<comment type="caution">
    <text evidence="2">The sequence shown here is derived from an EMBL/GenBank/DDBJ whole genome shotgun (WGS) entry which is preliminary data.</text>
</comment>
<feature type="transmembrane region" description="Helical" evidence="1">
    <location>
        <begin position="173"/>
        <end position="189"/>
    </location>
</feature>
<reference evidence="2" key="1">
    <citation type="journal article" date="2015" name="ISME J.">
        <title>Draft Genome Sequence of Streptomyces incarnatus NRRL8089, which Produces the Nucleoside Antibiotic Sinefungin.</title>
        <authorList>
            <person name="Oshima K."/>
            <person name="Hattori M."/>
            <person name="Shimizu H."/>
            <person name="Fukuda K."/>
            <person name="Nemoto M."/>
            <person name="Inagaki K."/>
            <person name="Tamura T."/>
        </authorList>
    </citation>
    <scope>NUCLEOTIDE SEQUENCE</scope>
    <source>
        <strain evidence="2">FACHB-1277</strain>
    </source>
</reference>
<gene>
    <name evidence="2" type="ORF">H6F44_10465</name>
</gene>
<feature type="transmembrane region" description="Helical" evidence="1">
    <location>
        <begin position="448"/>
        <end position="467"/>
    </location>
</feature>
<feature type="transmembrane region" description="Helical" evidence="1">
    <location>
        <begin position="276"/>
        <end position="294"/>
    </location>
</feature>
<accession>A0A926USZ3</accession>
<protein>
    <submittedName>
        <fullName evidence="2">Uncharacterized protein</fullName>
    </submittedName>
</protein>
<organism evidence="2 3">
    <name type="scientific">Pseudanabaena cinerea FACHB-1277</name>
    <dbReference type="NCBI Taxonomy" id="2949581"/>
    <lineage>
        <taxon>Bacteria</taxon>
        <taxon>Bacillati</taxon>
        <taxon>Cyanobacteriota</taxon>
        <taxon>Cyanophyceae</taxon>
        <taxon>Pseudanabaenales</taxon>
        <taxon>Pseudanabaenaceae</taxon>
        <taxon>Pseudanabaena</taxon>
        <taxon>Pseudanabaena cinerea</taxon>
    </lineage>
</organism>
<feature type="transmembrane region" description="Helical" evidence="1">
    <location>
        <begin position="12"/>
        <end position="34"/>
    </location>
</feature>
<keyword evidence="1" id="KW-0812">Transmembrane</keyword>
<evidence type="ECO:0000256" key="1">
    <source>
        <dbReference type="SAM" id="Phobius"/>
    </source>
</evidence>
<feature type="transmembrane region" description="Helical" evidence="1">
    <location>
        <begin position="138"/>
        <end position="161"/>
    </location>
</feature>
<feature type="transmembrane region" description="Helical" evidence="1">
    <location>
        <begin position="233"/>
        <end position="255"/>
    </location>
</feature>
<sequence>MAINQQQHWKSVTYPALITAITTILISTGSLNSIDTLHRLQVTRSLWTDAPQVIEEVLPDDVANKSTAFSGVVTYSVIGRDQKRYVTWGIGQSLVMLPTDIMAQTLINAISPEQPVSKTSSEVSAQSQSQYSHPQPKVVGIVSYLTFPLINVLAIIASFYLLKNLEFTTSQSIYGALSLLFCTTFLHYSQTHQENSLDFLLTTSGYLFHLLWLTTNSYKFLCLGMLSLGFNLLVRLTLAINLISVNIFTISSLYLQTKIQTYSKNAGDRHRSRQKTIFKYLAIAAIVYGSFLGMDRFYHWLRFDNFTGTYTGIWTEQVKAIFPELPKSFPFSTPFMDGFLGFFFSPNRSIFLFNPLILVTLYISIKHWQELSYKLRTFLLSLVFLLFATIITYSTWFLWGGAGAWGNRYTTTASQLISFLAIPLALKFIFKIPLAPIHGSLFKKLEKLGLILITIVSSIIQISSIIFDPNLELLQFKSLQNDALLFNVIQDQPLMFTVGQRLINVMALLTNNFDNWGLRPNLVSLEQSQKLITLAFFPWLNASRIFSTNIVVIIQICWFILLLILLYLLFKLITNTNHNEIDINSDINSDRQSN</sequence>
<keyword evidence="1" id="KW-0472">Membrane</keyword>
<dbReference type="Proteomes" id="UP000631421">
    <property type="component" value="Unassembled WGS sequence"/>
</dbReference>